<dbReference type="GeneID" id="19142741"/>
<reference evidence="2 3" key="1">
    <citation type="journal article" date="2013" name="PLoS Genet.">
        <title>Comparative genome structure, secondary metabolite, and effector coding capacity across Cochliobolus pathogens.</title>
        <authorList>
            <person name="Condon B.J."/>
            <person name="Leng Y."/>
            <person name="Wu D."/>
            <person name="Bushley K.E."/>
            <person name="Ohm R.A."/>
            <person name="Otillar R."/>
            <person name="Martin J."/>
            <person name="Schackwitz W."/>
            <person name="Grimwood J."/>
            <person name="MohdZainudin N."/>
            <person name="Xue C."/>
            <person name="Wang R."/>
            <person name="Manning V.A."/>
            <person name="Dhillon B."/>
            <person name="Tu Z.J."/>
            <person name="Steffenson B.J."/>
            <person name="Salamov A."/>
            <person name="Sun H."/>
            <person name="Lowry S."/>
            <person name="LaButti K."/>
            <person name="Han J."/>
            <person name="Copeland A."/>
            <person name="Lindquist E."/>
            <person name="Barry K."/>
            <person name="Schmutz J."/>
            <person name="Baker S.E."/>
            <person name="Ciuffetti L.M."/>
            <person name="Grigoriev I.V."/>
            <person name="Zhong S."/>
            <person name="Turgeon B.G."/>
        </authorList>
    </citation>
    <scope>NUCLEOTIDE SEQUENCE [LARGE SCALE GENOMIC DNA]</scope>
    <source>
        <strain evidence="2 3">26-R-13</strain>
    </source>
</reference>
<feature type="chain" id="PRO_5004888876" evidence="1">
    <location>
        <begin position="19"/>
        <end position="71"/>
    </location>
</feature>
<sequence length="71" mass="7394">MKTFALVTITALAALVSAHPAQPAVLDSRQIPVPSPEGCGTCYHASISLPFKCGPGRSEQIYGSCKACCKN</sequence>
<dbReference type="Proteomes" id="UP000053841">
    <property type="component" value="Unassembled WGS sequence"/>
</dbReference>
<dbReference type="AlphaFoldDB" id="W6YH91"/>
<dbReference type="KEGG" id="bze:COCCADRAFT_103297"/>
<proteinExistence type="predicted"/>
<accession>W6YH91</accession>
<evidence type="ECO:0000313" key="3">
    <source>
        <dbReference type="Proteomes" id="UP000053841"/>
    </source>
</evidence>
<dbReference type="RefSeq" id="XP_007715010.1">
    <property type="nucleotide sequence ID" value="XM_007716820.1"/>
</dbReference>
<protein>
    <submittedName>
        <fullName evidence="2">Uncharacterized protein</fullName>
    </submittedName>
</protein>
<dbReference type="HOGENOM" id="CLU_2922465_0_0_1"/>
<evidence type="ECO:0000313" key="2">
    <source>
        <dbReference type="EMBL" id="EUC30676.1"/>
    </source>
</evidence>
<name>W6YH91_COCC2</name>
<feature type="signal peptide" evidence="1">
    <location>
        <begin position="1"/>
        <end position="18"/>
    </location>
</feature>
<gene>
    <name evidence="2" type="ORF">COCCADRAFT_103297</name>
</gene>
<keyword evidence="3" id="KW-1185">Reference proteome</keyword>
<dbReference type="EMBL" id="KI964691">
    <property type="protein sequence ID" value="EUC30676.1"/>
    <property type="molecule type" value="Genomic_DNA"/>
</dbReference>
<evidence type="ECO:0000256" key="1">
    <source>
        <dbReference type="SAM" id="SignalP"/>
    </source>
</evidence>
<organism evidence="2 3">
    <name type="scientific">Cochliobolus carbonum (strain 26-R-13)</name>
    <name type="common">Maize leaf spot fungus</name>
    <name type="synonym">Bipolaris zeicola</name>
    <dbReference type="NCBI Taxonomy" id="930089"/>
    <lineage>
        <taxon>Eukaryota</taxon>
        <taxon>Fungi</taxon>
        <taxon>Dikarya</taxon>
        <taxon>Ascomycota</taxon>
        <taxon>Pezizomycotina</taxon>
        <taxon>Dothideomycetes</taxon>
        <taxon>Pleosporomycetidae</taxon>
        <taxon>Pleosporales</taxon>
        <taxon>Pleosporineae</taxon>
        <taxon>Pleosporaceae</taxon>
        <taxon>Bipolaris</taxon>
    </lineage>
</organism>
<keyword evidence="1" id="KW-0732">Signal</keyword>
<dbReference type="OrthoDB" id="3689421at2759"/>